<organism evidence="2 3">
    <name type="scientific">Porites evermanni</name>
    <dbReference type="NCBI Taxonomy" id="104178"/>
    <lineage>
        <taxon>Eukaryota</taxon>
        <taxon>Metazoa</taxon>
        <taxon>Cnidaria</taxon>
        <taxon>Anthozoa</taxon>
        <taxon>Hexacorallia</taxon>
        <taxon>Scleractinia</taxon>
        <taxon>Fungiina</taxon>
        <taxon>Poritidae</taxon>
        <taxon>Porites</taxon>
    </lineage>
</organism>
<keyword evidence="3" id="KW-1185">Reference proteome</keyword>
<sequence>MAPPTTMNCSLLQMTYQLSKYLPFTVPSTWFVTPRSSSEQIAGSHCVLLPVQSQQGRAKFFIGFFFLRLVIVIVAKLTLVAVISSKVLIAFARFVVKCRRSVMARVVFLERLVMTELEHPITNDHFLIPNGLYYSTDSTQFNSINCENFHKIFDRRYTALDSSSIISCMVGLASGSVFRHRRTRPLKVRFVISRTCCSRLLGSGTCRMHISQRSTPKL</sequence>
<evidence type="ECO:0000313" key="3">
    <source>
        <dbReference type="Proteomes" id="UP001159427"/>
    </source>
</evidence>
<comment type="caution">
    <text evidence="2">The sequence shown here is derived from an EMBL/GenBank/DDBJ whole genome shotgun (WGS) entry which is preliminary data.</text>
</comment>
<feature type="transmembrane region" description="Helical" evidence="1">
    <location>
        <begin position="60"/>
        <end position="83"/>
    </location>
</feature>
<dbReference type="Proteomes" id="UP001159427">
    <property type="component" value="Unassembled WGS sequence"/>
</dbReference>
<reference evidence="2 3" key="1">
    <citation type="submission" date="2022-05" db="EMBL/GenBank/DDBJ databases">
        <authorList>
            <consortium name="Genoscope - CEA"/>
            <person name="William W."/>
        </authorList>
    </citation>
    <scope>NUCLEOTIDE SEQUENCE [LARGE SCALE GENOMIC DNA]</scope>
</reference>
<protein>
    <submittedName>
        <fullName evidence="2">Uncharacterized protein</fullName>
    </submittedName>
</protein>
<keyword evidence="1" id="KW-0472">Membrane</keyword>
<proteinExistence type="predicted"/>
<evidence type="ECO:0000256" key="1">
    <source>
        <dbReference type="SAM" id="Phobius"/>
    </source>
</evidence>
<keyword evidence="1" id="KW-0812">Transmembrane</keyword>
<accession>A0ABN8M1I2</accession>
<name>A0ABN8M1I2_9CNID</name>
<dbReference type="EMBL" id="CALNXI010000212">
    <property type="protein sequence ID" value="CAH3022274.1"/>
    <property type="molecule type" value="Genomic_DNA"/>
</dbReference>
<keyword evidence="1" id="KW-1133">Transmembrane helix</keyword>
<gene>
    <name evidence="2" type="ORF">PEVE_00014760</name>
</gene>
<evidence type="ECO:0000313" key="2">
    <source>
        <dbReference type="EMBL" id="CAH3022274.1"/>
    </source>
</evidence>